<dbReference type="Proteomes" id="UP000215914">
    <property type="component" value="Unassembled WGS sequence"/>
</dbReference>
<dbReference type="EMBL" id="MNCJ02000321">
    <property type="protein sequence ID" value="KAF5801546.1"/>
    <property type="molecule type" value="Genomic_DNA"/>
</dbReference>
<evidence type="ECO:0000313" key="2">
    <source>
        <dbReference type="Proteomes" id="UP000215914"/>
    </source>
</evidence>
<name>A0A9K3NII2_HELAN</name>
<evidence type="ECO:0000313" key="1">
    <source>
        <dbReference type="EMBL" id="KAF5801546.1"/>
    </source>
</evidence>
<protein>
    <submittedName>
        <fullName evidence="1">Uncharacterized protein</fullName>
    </submittedName>
</protein>
<dbReference type="Gramene" id="mRNA:HanXRQr2_Chr06g0249321">
    <property type="protein sequence ID" value="mRNA:HanXRQr2_Chr06g0249321"/>
    <property type="gene ID" value="HanXRQr2_Chr06g0249321"/>
</dbReference>
<dbReference type="AlphaFoldDB" id="A0A9K3NII2"/>
<proteinExistence type="predicted"/>
<comment type="caution">
    <text evidence="1">The sequence shown here is derived from an EMBL/GenBank/DDBJ whole genome shotgun (WGS) entry which is preliminary data.</text>
</comment>
<dbReference type="PANTHER" id="PTHR31099:SF41">
    <property type="entry name" value="TRANSPOSASE (PUTATIVE), GYPSY TYPE-RELATED"/>
    <property type="match status" value="1"/>
</dbReference>
<reference evidence="1" key="1">
    <citation type="journal article" date="2017" name="Nature">
        <title>The sunflower genome provides insights into oil metabolism, flowering and Asterid evolution.</title>
        <authorList>
            <person name="Badouin H."/>
            <person name="Gouzy J."/>
            <person name="Grassa C.J."/>
            <person name="Murat F."/>
            <person name="Staton S.E."/>
            <person name="Cottret L."/>
            <person name="Lelandais-Briere C."/>
            <person name="Owens G.L."/>
            <person name="Carrere S."/>
            <person name="Mayjonade B."/>
            <person name="Legrand L."/>
            <person name="Gill N."/>
            <person name="Kane N.C."/>
            <person name="Bowers J.E."/>
            <person name="Hubner S."/>
            <person name="Bellec A."/>
            <person name="Berard A."/>
            <person name="Berges H."/>
            <person name="Blanchet N."/>
            <person name="Boniface M.C."/>
            <person name="Brunel D."/>
            <person name="Catrice O."/>
            <person name="Chaidir N."/>
            <person name="Claudel C."/>
            <person name="Donnadieu C."/>
            <person name="Faraut T."/>
            <person name="Fievet G."/>
            <person name="Helmstetter N."/>
            <person name="King M."/>
            <person name="Knapp S.J."/>
            <person name="Lai Z."/>
            <person name="Le Paslier M.C."/>
            <person name="Lippi Y."/>
            <person name="Lorenzon L."/>
            <person name="Mandel J.R."/>
            <person name="Marage G."/>
            <person name="Marchand G."/>
            <person name="Marquand E."/>
            <person name="Bret-Mestries E."/>
            <person name="Morien E."/>
            <person name="Nambeesan S."/>
            <person name="Nguyen T."/>
            <person name="Pegot-Espagnet P."/>
            <person name="Pouilly N."/>
            <person name="Raftis F."/>
            <person name="Sallet E."/>
            <person name="Schiex T."/>
            <person name="Thomas J."/>
            <person name="Vandecasteele C."/>
            <person name="Vares D."/>
            <person name="Vear F."/>
            <person name="Vautrin S."/>
            <person name="Crespi M."/>
            <person name="Mangin B."/>
            <person name="Burke J.M."/>
            <person name="Salse J."/>
            <person name="Munos S."/>
            <person name="Vincourt P."/>
            <person name="Rieseberg L.H."/>
            <person name="Langlade N.B."/>
        </authorList>
    </citation>
    <scope>NUCLEOTIDE SEQUENCE</scope>
    <source>
        <tissue evidence="1">Leaves</tissue>
    </source>
</reference>
<organism evidence="1 2">
    <name type="scientific">Helianthus annuus</name>
    <name type="common">Common sunflower</name>
    <dbReference type="NCBI Taxonomy" id="4232"/>
    <lineage>
        <taxon>Eukaryota</taxon>
        <taxon>Viridiplantae</taxon>
        <taxon>Streptophyta</taxon>
        <taxon>Embryophyta</taxon>
        <taxon>Tracheophyta</taxon>
        <taxon>Spermatophyta</taxon>
        <taxon>Magnoliopsida</taxon>
        <taxon>eudicotyledons</taxon>
        <taxon>Gunneridae</taxon>
        <taxon>Pentapetalae</taxon>
        <taxon>asterids</taxon>
        <taxon>campanulids</taxon>
        <taxon>Asterales</taxon>
        <taxon>Asteraceae</taxon>
        <taxon>Asteroideae</taxon>
        <taxon>Heliantheae alliance</taxon>
        <taxon>Heliantheae</taxon>
        <taxon>Helianthus</taxon>
    </lineage>
</organism>
<dbReference type="PANTHER" id="PTHR31099">
    <property type="entry name" value="OS06G0165300 PROTEIN"/>
    <property type="match status" value="1"/>
</dbReference>
<keyword evidence="2" id="KW-1185">Reference proteome</keyword>
<reference evidence="1" key="2">
    <citation type="submission" date="2020-06" db="EMBL/GenBank/DDBJ databases">
        <title>Helianthus annuus Genome sequencing and assembly Release 2.</title>
        <authorList>
            <person name="Gouzy J."/>
            <person name="Langlade N."/>
            <person name="Munos S."/>
        </authorList>
    </citation>
    <scope>NUCLEOTIDE SEQUENCE</scope>
    <source>
        <tissue evidence="1">Leaves</tissue>
    </source>
</reference>
<gene>
    <name evidence="1" type="ORF">HanXRQr2_Chr06g0249321</name>
</gene>
<sequence>MANKSNLSGCFNILNRNGLVWFVEQYAIPASLHPILPEKDKAIYPFVPGKIGVYTRMLITVHLSQMNPFGLAKVCQFELACRSLDSDPDLDVFQAIYKLNRSGDWYTFEVWKKNACCYSWITTSLKDWKDRFFLVDDQCVPAEMTWRLKRSSLPLPLPEDFVFNRDLYVALIKEAGRVQKFPEHILVMGRISTIWSEPEYYPTLKWNEEVTGLKEALRLKSFDSTELDIRATRTPKGDPPYLTTIKENLYPIREPVAATGQ</sequence>
<accession>A0A9K3NII2</accession>